<gene>
    <name evidence="1" type="ORF">PSHT_16314</name>
</gene>
<dbReference type="VEuPathDB" id="FungiDB:PSHT_16314"/>
<dbReference type="OrthoDB" id="2150628at2759"/>
<feature type="non-terminal residue" evidence="1">
    <location>
        <position position="1"/>
    </location>
</feature>
<proteinExistence type="predicted"/>
<evidence type="ECO:0000313" key="1">
    <source>
        <dbReference type="EMBL" id="POV94290.1"/>
    </source>
</evidence>
<reference evidence="2" key="3">
    <citation type="journal article" date="2018" name="Mol. Plant Microbe Interact.">
        <title>Genome sequence resources for the wheat stripe rust pathogen (Puccinia striiformis f. sp. tritici) and the barley stripe rust pathogen (Puccinia striiformis f. sp. hordei).</title>
        <authorList>
            <person name="Xia C."/>
            <person name="Wang M."/>
            <person name="Yin C."/>
            <person name="Cornejo O.E."/>
            <person name="Hulbert S.H."/>
            <person name="Chen X."/>
        </authorList>
    </citation>
    <scope>NUCLEOTIDE SEQUENCE [LARGE SCALE GENOMIC DNA]</scope>
    <source>
        <strain evidence="2">93TX-2</strain>
    </source>
</reference>
<comment type="caution">
    <text evidence="1">The sequence shown here is derived from an EMBL/GenBank/DDBJ whole genome shotgun (WGS) entry which is preliminary data.</text>
</comment>
<dbReference type="AlphaFoldDB" id="A0A2S4UAJ3"/>
<dbReference type="VEuPathDB" id="FungiDB:PSTT_07488"/>
<organism evidence="1 2">
    <name type="scientific">Puccinia striiformis</name>
    <dbReference type="NCBI Taxonomy" id="27350"/>
    <lineage>
        <taxon>Eukaryota</taxon>
        <taxon>Fungi</taxon>
        <taxon>Dikarya</taxon>
        <taxon>Basidiomycota</taxon>
        <taxon>Pucciniomycotina</taxon>
        <taxon>Pucciniomycetes</taxon>
        <taxon>Pucciniales</taxon>
        <taxon>Pucciniaceae</taxon>
        <taxon>Puccinia</taxon>
    </lineage>
</organism>
<dbReference type="EMBL" id="PKSM01000504">
    <property type="protein sequence ID" value="POV94290.1"/>
    <property type="molecule type" value="Genomic_DNA"/>
</dbReference>
<evidence type="ECO:0000313" key="2">
    <source>
        <dbReference type="Proteomes" id="UP000238274"/>
    </source>
</evidence>
<sequence length="233" mass="26503">RLLNRFGVLAGGLSLKLDNTIPPSVRLARFANELGSCLEPWSFSNKERPVLIIDEANTLKRMEKHSNVLTVFNFKMINVLLDFALTMTQSNSKMHVIFTTSDSLFLDWITQRIKSTYLELLVVAERFRPVQNEYSRMLSDSSEEAKTYGEWETLTVCRLLLDSPLGYISYIGLVKKLGLGVVKEMLERNLIQYRPSSHFSKDLIPPPSESVVTPQSQPALCAMKMLVKEMEPV</sequence>
<reference evidence="1 2" key="1">
    <citation type="submission" date="2017-12" db="EMBL/GenBank/DDBJ databases">
        <title>Gene loss provides genomic basis for host adaptation in cereal stripe rust fungi.</title>
        <authorList>
            <person name="Xia C."/>
        </authorList>
    </citation>
    <scope>NUCLEOTIDE SEQUENCE [LARGE SCALE GENOMIC DNA]</scope>
    <source>
        <strain evidence="1 2">93TX-2</strain>
    </source>
</reference>
<protein>
    <recommendedName>
        <fullName evidence="3">ATPase domain-containing protein</fullName>
    </recommendedName>
</protein>
<keyword evidence="2" id="KW-1185">Reference proteome</keyword>
<dbReference type="PANTHER" id="PTHR37096">
    <property type="entry name" value="YALI0E33429P"/>
    <property type="match status" value="1"/>
</dbReference>
<name>A0A2S4UAJ3_9BASI</name>
<evidence type="ECO:0008006" key="3">
    <source>
        <dbReference type="Google" id="ProtNLM"/>
    </source>
</evidence>
<dbReference type="InterPro" id="IPR051667">
    <property type="entry name" value="Archaeal_ATPase_domain"/>
</dbReference>
<accession>A0A2S4UAJ3</accession>
<dbReference type="Proteomes" id="UP000238274">
    <property type="component" value="Unassembled WGS sequence"/>
</dbReference>
<dbReference type="PANTHER" id="PTHR37096:SF1">
    <property type="entry name" value="AAA+ ATPASE DOMAIN-CONTAINING PROTEIN"/>
    <property type="match status" value="1"/>
</dbReference>
<reference evidence="2" key="2">
    <citation type="journal article" date="2018" name="BMC Genomics">
        <title>Genomic insights into host adaptation between the wheat stripe rust pathogen (Puccinia striiformis f. sp. tritici) and the barley stripe rust pathogen (Puccinia striiformis f. sp. hordei).</title>
        <authorList>
            <person name="Xia C."/>
            <person name="Wang M."/>
            <person name="Yin C."/>
            <person name="Cornejo O.E."/>
            <person name="Hulbert S.H."/>
            <person name="Chen X."/>
        </authorList>
    </citation>
    <scope>NUCLEOTIDE SEQUENCE [LARGE SCALE GENOMIC DNA]</scope>
    <source>
        <strain evidence="2">93TX-2</strain>
    </source>
</reference>